<protein>
    <recommendedName>
        <fullName evidence="1">DNA-directed DNA polymerase</fullName>
        <ecNumber evidence="1">2.7.7.7</ecNumber>
    </recommendedName>
</protein>
<keyword evidence="4" id="KW-0235">DNA replication</keyword>
<dbReference type="GO" id="GO:0006261">
    <property type="term" value="P:DNA-templated DNA replication"/>
    <property type="evidence" value="ECO:0007669"/>
    <property type="project" value="TreeGrafter"/>
</dbReference>
<dbReference type="GO" id="GO:0009360">
    <property type="term" value="C:DNA polymerase III complex"/>
    <property type="evidence" value="ECO:0007669"/>
    <property type="project" value="TreeGrafter"/>
</dbReference>
<dbReference type="AlphaFoldDB" id="A0A1W1D4S6"/>
<dbReference type="PANTHER" id="PTHR34388:SF1">
    <property type="entry name" value="DNA POLYMERASE III SUBUNIT DELTA"/>
    <property type="match status" value="1"/>
</dbReference>
<keyword evidence="5" id="KW-0239">DNA-directed DNA polymerase</keyword>
<dbReference type="EMBL" id="FPHP01000044">
    <property type="protein sequence ID" value="SFV75623.1"/>
    <property type="molecule type" value="Genomic_DNA"/>
</dbReference>
<comment type="catalytic activity">
    <reaction evidence="7">
        <text>DNA(n) + a 2'-deoxyribonucleoside 5'-triphosphate = DNA(n+1) + diphosphate</text>
        <dbReference type="Rhea" id="RHEA:22508"/>
        <dbReference type="Rhea" id="RHEA-COMP:17339"/>
        <dbReference type="Rhea" id="RHEA-COMP:17340"/>
        <dbReference type="ChEBI" id="CHEBI:33019"/>
        <dbReference type="ChEBI" id="CHEBI:61560"/>
        <dbReference type="ChEBI" id="CHEBI:173112"/>
        <dbReference type="EC" id="2.7.7.7"/>
    </reaction>
</comment>
<comment type="similarity">
    <text evidence="6">Belongs to the DNA polymerase HolA subunit family.</text>
</comment>
<evidence type="ECO:0000256" key="1">
    <source>
        <dbReference type="ARBA" id="ARBA00012417"/>
    </source>
</evidence>
<evidence type="ECO:0000313" key="8">
    <source>
        <dbReference type="EMBL" id="SFV75623.1"/>
    </source>
</evidence>
<sequence>MYKSEFDKHIQNKTLSNSLIFFGESHFLIDMYVKMLSNIKDASLLTFYYDEYDFQLAKAHLSQASLFGSNNVLIVKSDKKIPKNELLTLCDYCEKDKNNLFIFAYYGQDYKTYNNKKFFGKRSTMAVRFFHPKGYEAINILLSIAQEKKIKIDKFTLSHLLNIQNKDLALAANELEKLSVYDREITTKDIDTLVYGVGEINIDDFIKALLEQKEFFSDLQNLLEHGEDEIYILTRITSYLTTLYMFHIYIRTNGIPNATEILGYNAPKFVVEEKASQSIKIKPKTYLKLHTLLLESELQMKTTKGDKSAILFSTLIRMQKILKG</sequence>
<evidence type="ECO:0000256" key="5">
    <source>
        <dbReference type="ARBA" id="ARBA00022932"/>
    </source>
</evidence>
<dbReference type="InterPro" id="IPR027417">
    <property type="entry name" value="P-loop_NTPase"/>
</dbReference>
<proteinExistence type="inferred from homology"/>
<dbReference type="SUPFAM" id="SSF52540">
    <property type="entry name" value="P-loop containing nucleoside triphosphate hydrolases"/>
    <property type="match status" value="1"/>
</dbReference>
<dbReference type="Gene3D" id="1.20.272.10">
    <property type="match status" value="1"/>
</dbReference>
<dbReference type="PANTHER" id="PTHR34388">
    <property type="entry name" value="DNA POLYMERASE III SUBUNIT DELTA"/>
    <property type="match status" value="1"/>
</dbReference>
<accession>A0A1W1D4S6</accession>
<dbReference type="InterPro" id="IPR008921">
    <property type="entry name" value="DNA_pol3_clamp-load_cplx_C"/>
</dbReference>
<evidence type="ECO:0000256" key="4">
    <source>
        <dbReference type="ARBA" id="ARBA00022705"/>
    </source>
</evidence>
<dbReference type="SUPFAM" id="SSF48019">
    <property type="entry name" value="post-AAA+ oligomerization domain-like"/>
    <property type="match status" value="1"/>
</dbReference>
<dbReference type="Gene3D" id="3.40.50.300">
    <property type="entry name" value="P-loop containing nucleotide triphosphate hydrolases"/>
    <property type="match status" value="1"/>
</dbReference>
<dbReference type="GO" id="GO:0003677">
    <property type="term" value="F:DNA binding"/>
    <property type="evidence" value="ECO:0007669"/>
    <property type="project" value="InterPro"/>
</dbReference>
<evidence type="ECO:0000256" key="2">
    <source>
        <dbReference type="ARBA" id="ARBA00022679"/>
    </source>
</evidence>
<evidence type="ECO:0000256" key="3">
    <source>
        <dbReference type="ARBA" id="ARBA00022695"/>
    </source>
</evidence>
<keyword evidence="2" id="KW-0808">Transferase</keyword>
<dbReference type="EC" id="2.7.7.7" evidence="1"/>
<gene>
    <name evidence="8" type="ORF">MNB_SM-3-1038</name>
</gene>
<dbReference type="Gene3D" id="1.10.8.60">
    <property type="match status" value="1"/>
</dbReference>
<dbReference type="NCBIfam" id="TIGR01128">
    <property type="entry name" value="holA"/>
    <property type="match status" value="1"/>
</dbReference>
<dbReference type="GO" id="GO:0003887">
    <property type="term" value="F:DNA-directed DNA polymerase activity"/>
    <property type="evidence" value="ECO:0007669"/>
    <property type="project" value="UniProtKB-KW"/>
</dbReference>
<reference evidence="8" key="1">
    <citation type="submission" date="2016-10" db="EMBL/GenBank/DDBJ databases">
        <authorList>
            <person name="de Groot N.N."/>
        </authorList>
    </citation>
    <scope>NUCLEOTIDE SEQUENCE</scope>
</reference>
<keyword evidence="3" id="KW-0548">Nucleotidyltransferase</keyword>
<dbReference type="NCBIfam" id="NF006302">
    <property type="entry name" value="PRK08487.1-5"/>
    <property type="match status" value="1"/>
</dbReference>
<evidence type="ECO:0000256" key="7">
    <source>
        <dbReference type="ARBA" id="ARBA00049244"/>
    </source>
</evidence>
<dbReference type="InterPro" id="IPR005790">
    <property type="entry name" value="DNA_polIII_delta"/>
</dbReference>
<evidence type="ECO:0000256" key="6">
    <source>
        <dbReference type="ARBA" id="ARBA00034754"/>
    </source>
</evidence>
<name>A0A1W1D4S6_9ZZZZ</name>
<organism evidence="8">
    <name type="scientific">hydrothermal vent metagenome</name>
    <dbReference type="NCBI Taxonomy" id="652676"/>
    <lineage>
        <taxon>unclassified sequences</taxon>
        <taxon>metagenomes</taxon>
        <taxon>ecological metagenomes</taxon>
    </lineage>
</organism>